<reference evidence="16" key="1">
    <citation type="submission" date="2019-12" db="EMBL/GenBank/DDBJ databases">
        <authorList>
            <person name="zhang j."/>
            <person name="sun C.M."/>
        </authorList>
    </citation>
    <scope>NUCLEOTIDE SEQUENCE</scope>
    <source>
        <strain evidence="16">NS-1</strain>
    </source>
</reference>
<organism evidence="16 17">
    <name type="scientific">Iocasia fonsfrigidae</name>
    <dbReference type="NCBI Taxonomy" id="2682810"/>
    <lineage>
        <taxon>Bacteria</taxon>
        <taxon>Bacillati</taxon>
        <taxon>Bacillota</taxon>
        <taxon>Clostridia</taxon>
        <taxon>Halanaerobiales</taxon>
        <taxon>Halanaerobiaceae</taxon>
        <taxon>Iocasia</taxon>
    </lineage>
</organism>
<dbReference type="SMART" id="SM01130">
    <property type="entry name" value="DHDPS"/>
    <property type="match status" value="1"/>
</dbReference>
<proteinExistence type="inferred from homology"/>
<dbReference type="GO" id="GO:0009089">
    <property type="term" value="P:lysine biosynthetic process via diaminopimelate"/>
    <property type="evidence" value="ECO:0007669"/>
    <property type="project" value="UniProtKB-UniRule"/>
</dbReference>
<feature type="binding site" evidence="12 15">
    <location>
        <position position="48"/>
    </location>
    <ligand>
        <name>pyruvate</name>
        <dbReference type="ChEBI" id="CHEBI:15361"/>
    </ligand>
</feature>
<keyword evidence="5 12" id="KW-0963">Cytoplasm</keyword>
<evidence type="ECO:0000256" key="11">
    <source>
        <dbReference type="ARBA" id="ARBA00047836"/>
    </source>
</evidence>
<dbReference type="GO" id="GO:0005737">
    <property type="term" value="C:cytoplasm"/>
    <property type="evidence" value="ECO:0007669"/>
    <property type="project" value="UniProtKB-SubCell"/>
</dbReference>
<sequence length="294" mass="32027">MSFEVKGIIPAMVTPMDKDDNINKKALRQLTNYLIAGGVHGLFPAGSTGEYYGLTIAQKKEVIETVIDEANGRVPIYAGAGMITTKDTIEVTKMAEDIGVDAVSILTPMFIRPSEDELYNHYKTIANSVDIPVLLYNNPARTGVNVSARLIERVSKIENIVGIKDSSGDMTLTGEFIRRTGDDFNVLIGKDTLILSGLVYGGKGAISSTANLVPELIVKIYEEYVKGNLEEALKAQYELAPLRLAFNMGTFPIVMKEGLKLMGIDVGNTLEPVEALDENKLSKLKKILEDIGVL</sequence>
<evidence type="ECO:0000256" key="3">
    <source>
        <dbReference type="ARBA" id="ARBA00007592"/>
    </source>
</evidence>
<comment type="similarity">
    <text evidence="3 12 13">Belongs to the DapA family.</text>
</comment>
<comment type="pathway">
    <text evidence="2 12">Amino-acid biosynthesis; L-lysine biosynthesis via DAP pathway; (S)-tetrahydrodipicolinate from L-aspartate: step 3/4.</text>
</comment>
<dbReference type="KEGG" id="ifn:GM661_02110"/>
<dbReference type="Gene3D" id="3.20.20.70">
    <property type="entry name" value="Aldolase class I"/>
    <property type="match status" value="1"/>
</dbReference>
<evidence type="ECO:0000256" key="2">
    <source>
        <dbReference type="ARBA" id="ARBA00005120"/>
    </source>
</evidence>
<dbReference type="PANTHER" id="PTHR12128">
    <property type="entry name" value="DIHYDRODIPICOLINATE SYNTHASE"/>
    <property type="match status" value="1"/>
</dbReference>
<name>A0A8A7KG52_9FIRM</name>
<dbReference type="CDD" id="cd00408">
    <property type="entry name" value="DHDPS-like"/>
    <property type="match status" value="1"/>
</dbReference>
<feature type="site" description="Part of a proton relay during catalysis" evidence="12">
    <location>
        <position position="47"/>
    </location>
</feature>
<dbReference type="AlphaFoldDB" id="A0A8A7KG52"/>
<keyword evidence="6 12" id="KW-0028">Amino-acid biosynthesis</keyword>
<evidence type="ECO:0000256" key="6">
    <source>
        <dbReference type="ARBA" id="ARBA00022605"/>
    </source>
</evidence>
<feature type="active site" description="Schiff-base intermediate with substrate" evidence="12 14">
    <location>
        <position position="164"/>
    </location>
</feature>
<dbReference type="RefSeq" id="WP_230868534.1">
    <property type="nucleotide sequence ID" value="NZ_CP046640.1"/>
</dbReference>
<dbReference type="InterPro" id="IPR005263">
    <property type="entry name" value="DapA"/>
</dbReference>
<evidence type="ECO:0000256" key="14">
    <source>
        <dbReference type="PIRSR" id="PIRSR001365-1"/>
    </source>
</evidence>
<comment type="caution">
    <text evidence="12">Lacks conserved residue(s) required for the propagation of feature annotation.</text>
</comment>
<evidence type="ECO:0000313" key="17">
    <source>
        <dbReference type="Proteomes" id="UP000665020"/>
    </source>
</evidence>
<dbReference type="PIRSF" id="PIRSF001365">
    <property type="entry name" value="DHDPS"/>
    <property type="match status" value="1"/>
</dbReference>
<evidence type="ECO:0000256" key="8">
    <source>
        <dbReference type="ARBA" id="ARBA00023154"/>
    </source>
</evidence>
<dbReference type="InterPro" id="IPR013785">
    <property type="entry name" value="Aldolase_TIM"/>
</dbReference>
<evidence type="ECO:0000256" key="15">
    <source>
        <dbReference type="PIRSR" id="PIRSR001365-2"/>
    </source>
</evidence>
<evidence type="ECO:0000313" key="16">
    <source>
        <dbReference type="EMBL" id="QTL96852.1"/>
    </source>
</evidence>
<evidence type="ECO:0000256" key="1">
    <source>
        <dbReference type="ARBA" id="ARBA00003294"/>
    </source>
</evidence>
<dbReference type="NCBIfam" id="TIGR00674">
    <property type="entry name" value="dapA"/>
    <property type="match status" value="1"/>
</dbReference>
<accession>A0A8A7KG52</accession>
<comment type="subunit">
    <text evidence="12">Homotetramer; dimer of dimers.</text>
</comment>
<keyword evidence="8 12" id="KW-0457">Lysine biosynthesis</keyword>
<evidence type="ECO:0000256" key="4">
    <source>
        <dbReference type="ARBA" id="ARBA00012086"/>
    </source>
</evidence>
<dbReference type="InterPro" id="IPR020625">
    <property type="entry name" value="Schiff_base-form_aldolases_AS"/>
</dbReference>
<evidence type="ECO:0000256" key="9">
    <source>
        <dbReference type="ARBA" id="ARBA00023239"/>
    </source>
</evidence>
<dbReference type="EMBL" id="CP046640">
    <property type="protein sequence ID" value="QTL96852.1"/>
    <property type="molecule type" value="Genomic_DNA"/>
</dbReference>
<dbReference type="SUPFAM" id="SSF51569">
    <property type="entry name" value="Aldolase"/>
    <property type="match status" value="1"/>
</dbReference>
<dbReference type="UniPathway" id="UPA00034">
    <property type="reaction ID" value="UER00017"/>
</dbReference>
<dbReference type="GO" id="GO:0019877">
    <property type="term" value="P:diaminopimelate biosynthetic process"/>
    <property type="evidence" value="ECO:0007669"/>
    <property type="project" value="UniProtKB-UniRule"/>
</dbReference>
<evidence type="ECO:0000256" key="13">
    <source>
        <dbReference type="PIRNR" id="PIRNR001365"/>
    </source>
</evidence>
<evidence type="ECO:0000256" key="5">
    <source>
        <dbReference type="ARBA" id="ARBA00022490"/>
    </source>
</evidence>
<dbReference type="HAMAP" id="MF_00418">
    <property type="entry name" value="DapA"/>
    <property type="match status" value="1"/>
</dbReference>
<keyword evidence="17" id="KW-1185">Reference proteome</keyword>
<feature type="active site" description="Proton donor/acceptor" evidence="12 14">
    <location>
        <position position="136"/>
    </location>
</feature>
<comment type="function">
    <text evidence="1 12">Catalyzes the condensation of (S)-aspartate-beta-semialdehyde [(S)-ASA] and pyruvate to 4-hydroxy-tetrahydrodipicolinate (HTPA).</text>
</comment>
<comment type="subcellular location">
    <subcellularLocation>
        <location evidence="12">Cytoplasm</location>
    </subcellularLocation>
</comment>
<keyword evidence="7 12" id="KW-0220">Diaminopimelate biosynthesis</keyword>
<keyword evidence="9 12" id="KW-0456">Lyase</keyword>
<keyword evidence="10 12" id="KW-0704">Schiff base</keyword>
<evidence type="ECO:0000256" key="7">
    <source>
        <dbReference type="ARBA" id="ARBA00022915"/>
    </source>
</evidence>
<dbReference type="PROSITE" id="PS00666">
    <property type="entry name" value="DHDPS_2"/>
    <property type="match status" value="1"/>
</dbReference>
<feature type="binding site" evidence="12 15">
    <location>
        <position position="206"/>
    </location>
    <ligand>
        <name>pyruvate</name>
        <dbReference type="ChEBI" id="CHEBI:15361"/>
    </ligand>
</feature>
<dbReference type="Proteomes" id="UP000665020">
    <property type="component" value="Chromosome"/>
</dbReference>
<dbReference type="PRINTS" id="PR00146">
    <property type="entry name" value="DHPICSNTHASE"/>
</dbReference>
<gene>
    <name evidence="12 16" type="primary">dapA</name>
    <name evidence="16" type="ORF">GM661_02110</name>
</gene>
<evidence type="ECO:0000256" key="12">
    <source>
        <dbReference type="HAMAP-Rule" id="MF_00418"/>
    </source>
</evidence>
<dbReference type="InterPro" id="IPR002220">
    <property type="entry name" value="DapA-like"/>
</dbReference>
<dbReference type="PANTHER" id="PTHR12128:SF66">
    <property type="entry name" value="4-HYDROXY-2-OXOGLUTARATE ALDOLASE, MITOCHONDRIAL"/>
    <property type="match status" value="1"/>
</dbReference>
<dbReference type="Pfam" id="PF00701">
    <property type="entry name" value="DHDPS"/>
    <property type="match status" value="1"/>
</dbReference>
<protein>
    <recommendedName>
        <fullName evidence="4 12">4-hydroxy-tetrahydrodipicolinate synthase</fullName>
        <shortName evidence="12">HTPA synthase</shortName>
        <ecNumber evidence="4 12">4.3.3.7</ecNumber>
    </recommendedName>
</protein>
<comment type="catalytic activity">
    <reaction evidence="11 12">
        <text>L-aspartate 4-semialdehyde + pyruvate = (2S,4S)-4-hydroxy-2,3,4,5-tetrahydrodipicolinate + H2O + H(+)</text>
        <dbReference type="Rhea" id="RHEA:34171"/>
        <dbReference type="ChEBI" id="CHEBI:15361"/>
        <dbReference type="ChEBI" id="CHEBI:15377"/>
        <dbReference type="ChEBI" id="CHEBI:15378"/>
        <dbReference type="ChEBI" id="CHEBI:67139"/>
        <dbReference type="ChEBI" id="CHEBI:537519"/>
        <dbReference type="EC" id="4.3.3.7"/>
    </reaction>
</comment>
<dbReference type="GO" id="GO:0008840">
    <property type="term" value="F:4-hydroxy-tetrahydrodipicolinate synthase activity"/>
    <property type="evidence" value="ECO:0007669"/>
    <property type="project" value="UniProtKB-UniRule"/>
</dbReference>
<evidence type="ECO:0000256" key="10">
    <source>
        <dbReference type="ARBA" id="ARBA00023270"/>
    </source>
</evidence>
<dbReference type="EC" id="4.3.3.7" evidence="4 12"/>
<comment type="caution">
    <text evidence="12">Was originally thought to be a dihydrodipicolinate synthase (DHDPS), catalyzing the condensation of (S)-aspartate-beta-semialdehyde [(S)-ASA] and pyruvate to dihydrodipicolinate (DHDP). However, it was shown in E.coli that the product of the enzymatic reaction is not dihydrodipicolinate but in fact (4S)-4-hydroxy-2,3,4,5-tetrahydro-(2S)-dipicolinic acid (HTPA), and that the consecutive dehydration reaction leading to DHDP is not spontaneous but catalyzed by DapB.</text>
</comment>